<feature type="signal peptide" evidence="2">
    <location>
        <begin position="1"/>
        <end position="18"/>
    </location>
</feature>
<evidence type="ECO:0000256" key="2">
    <source>
        <dbReference type="SAM" id="SignalP"/>
    </source>
</evidence>
<dbReference type="OrthoDB" id="10555367at2759"/>
<dbReference type="AlphaFoldDB" id="A0A9N9Q5B3"/>
<dbReference type="EMBL" id="CAJVRM010000148">
    <property type="protein sequence ID" value="CAG8975704.1"/>
    <property type="molecule type" value="Genomic_DNA"/>
</dbReference>
<feature type="compositionally biased region" description="Polar residues" evidence="1">
    <location>
        <begin position="150"/>
        <end position="163"/>
    </location>
</feature>
<protein>
    <recommendedName>
        <fullName evidence="5">Apple domain-containing protein</fullName>
    </recommendedName>
</protein>
<organism evidence="3 4">
    <name type="scientific">Hymenoscyphus albidus</name>
    <dbReference type="NCBI Taxonomy" id="595503"/>
    <lineage>
        <taxon>Eukaryota</taxon>
        <taxon>Fungi</taxon>
        <taxon>Dikarya</taxon>
        <taxon>Ascomycota</taxon>
        <taxon>Pezizomycotina</taxon>
        <taxon>Leotiomycetes</taxon>
        <taxon>Helotiales</taxon>
        <taxon>Helotiaceae</taxon>
        <taxon>Hymenoscyphus</taxon>
    </lineage>
</organism>
<keyword evidence="2" id="KW-0732">Signal</keyword>
<feature type="compositionally biased region" description="Low complexity" evidence="1">
    <location>
        <begin position="168"/>
        <end position="209"/>
    </location>
</feature>
<evidence type="ECO:0000256" key="1">
    <source>
        <dbReference type="SAM" id="MobiDB-lite"/>
    </source>
</evidence>
<evidence type="ECO:0000313" key="3">
    <source>
        <dbReference type="EMBL" id="CAG8975704.1"/>
    </source>
</evidence>
<feature type="chain" id="PRO_5040292460" description="Apple domain-containing protein" evidence="2">
    <location>
        <begin position="19"/>
        <end position="430"/>
    </location>
</feature>
<gene>
    <name evidence="3" type="ORF">HYALB_00009111</name>
</gene>
<proteinExistence type="predicted"/>
<evidence type="ECO:0000313" key="4">
    <source>
        <dbReference type="Proteomes" id="UP000701801"/>
    </source>
</evidence>
<sequence>MFANLFSILLLLIPYVSAITSTVYTLQTCRTRYNTKSGVPVTSTQAFTIAITPRIAIIKTPTRVITPASTRVTSTATITSVTAKSTTTSGTYTSIVTLYSSTKTTITVTATASTTTTTTTTLAQSTSTLYPANPTFIYANGPQPARDNDPQSTDANPQTTDEATISAEPESTATSDPTTTTINLPPGTISSTTTPSPTTPKPSITSTPTDNFCRDKKCSPTAYPSSVGCTKLVVSVNPSILTRTASITATITGSALSTSTTTSTITSTSTSTVAFAKNTVTSTITSTITGTSTVITTSTTTYTETATETPAPAIDPVYQACSTNQTFFGIGENGSGQGTQPEIDTSAYTGYDCCAQCFQTTGCVGGVWYNQYDTPPARCNLYLTNDATCPSDQPAYPSAHIAFGMRIQRPHDPSGVLAFNGPCGRFKQFD</sequence>
<keyword evidence="4" id="KW-1185">Reference proteome</keyword>
<comment type="caution">
    <text evidence="3">The sequence shown here is derived from an EMBL/GenBank/DDBJ whole genome shotgun (WGS) entry which is preliminary data.</text>
</comment>
<feature type="region of interest" description="Disordered" evidence="1">
    <location>
        <begin position="134"/>
        <end position="209"/>
    </location>
</feature>
<evidence type="ECO:0008006" key="5">
    <source>
        <dbReference type="Google" id="ProtNLM"/>
    </source>
</evidence>
<name>A0A9N9Q5B3_9HELO</name>
<dbReference type="Proteomes" id="UP000701801">
    <property type="component" value="Unassembled WGS sequence"/>
</dbReference>
<accession>A0A9N9Q5B3</accession>
<reference evidence="3" key="1">
    <citation type="submission" date="2021-07" db="EMBL/GenBank/DDBJ databases">
        <authorList>
            <person name="Durling M."/>
        </authorList>
    </citation>
    <scope>NUCLEOTIDE SEQUENCE</scope>
</reference>